<dbReference type="NCBIfam" id="TIGR01554">
    <property type="entry name" value="major_cap_HK97"/>
    <property type="match status" value="1"/>
</dbReference>
<sequence>MRHVNKLELKDAEPNPVDIVTKALDELKQNVDERLKTVEEKSADDAETKALKDRLDKIEAKSNRPEGSDKENGEVSAELKAFGTYLRRGDKGNEAELKALTVADDEQGGYLAPAETSTEFIRDLVEYSPIRSVASVRSIGSPSVKYPKRTGITNAQWEGETEESEESAPSFGQVEVPAHKLMTYVDLSNELLADSGGTAEAEVRLALAEDFGQKESVSFVNGSGVKQPEGLLTNADISEYKNGHATDLKSDAMVKAMYDLPAAYRNNGTWMMNGTTLAAVRLLKDGDGRYLWQPSFQAGQPETILGRPVIEAVDMPDIEAQSTPIMFGDFSAYRIVDRLAMSILVNPYILATKGITRIHATRRVGGKVIQPARFRKFKMEV</sequence>
<evidence type="ECO:0000313" key="4">
    <source>
        <dbReference type="EMBL" id="KPA99966.1"/>
    </source>
</evidence>
<dbReference type="Gene3D" id="3.30.2320.10">
    <property type="entry name" value="hypothetical protein PF0899 domain"/>
    <property type="match status" value="1"/>
</dbReference>
<proteinExistence type="predicted"/>
<evidence type="ECO:0000256" key="2">
    <source>
        <dbReference type="SAM" id="MobiDB-lite"/>
    </source>
</evidence>
<dbReference type="Proteomes" id="UP000038011">
    <property type="component" value="Unassembled WGS sequence"/>
</dbReference>
<name>A0A0M9GKK3_9HYPH</name>
<keyword evidence="5" id="KW-1185">Reference proteome</keyword>
<evidence type="ECO:0000313" key="5">
    <source>
        <dbReference type="Proteomes" id="UP000038011"/>
    </source>
</evidence>
<accession>A0A0M9GKK3</accession>
<feature type="domain" description="Phage capsid-like C-terminal" evidence="3">
    <location>
        <begin position="108"/>
        <end position="378"/>
    </location>
</feature>
<protein>
    <submittedName>
        <fullName evidence="4">Capsid protein</fullName>
    </submittedName>
</protein>
<comment type="caution">
    <text evidence="4">The sequence shown here is derived from an EMBL/GenBank/DDBJ whole genome shotgun (WGS) entry which is preliminary data.</text>
</comment>
<reference evidence="4 5" key="1">
    <citation type="submission" date="2015-01" db="EMBL/GenBank/DDBJ databases">
        <title>Ahrensia donghaiensis sp. nov., a novel dimethylsulphoniopropionate-cleavage bacterium isolated from seawater and emended descriptions of the genus Ahrensia and Ahrensia kielensis.</title>
        <authorList>
            <person name="Liu J."/>
        </authorList>
    </citation>
    <scope>NUCLEOTIDE SEQUENCE [LARGE SCALE GENOMIC DNA]</scope>
    <source>
        <strain evidence="4 5">LZD062</strain>
    </source>
</reference>
<gene>
    <name evidence="4" type="ORF">SU32_16315</name>
</gene>
<feature type="region of interest" description="Disordered" evidence="2">
    <location>
        <begin position="38"/>
        <end position="75"/>
    </location>
</feature>
<dbReference type="Pfam" id="PF05065">
    <property type="entry name" value="Phage_capsid"/>
    <property type="match status" value="1"/>
</dbReference>
<dbReference type="Gene3D" id="3.30.2400.10">
    <property type="entry name" value="Major capsid protein gp5"/>
    <property type="match status" value="1"/>
</dbReference>
<dbReference type="RefSeq" id="WP_054000449.1">
    <property type="nucleotide sequence ID" value="NZ_JXMU01000036.1"/>
</dbReference>
<dbReference type="STRING" id="1514904.SU32_16315"/>
<dbReference type="InterPro" id="IPR024455">
    <property type="entry name" value="Phage_capsid"/>
</dbReference>
<evidence type="ECO:0000259" key="3">
    <source>
        <dbReference type="Pfam" id="PF05065"/>
    </source>
</evidence>
<dbReference type="PATRIC" id="fig|1514904.3.peg.2671"/>
<dbReference type="InterPro" id="IPR054612">
    <property type="entry name" value="Phage_capsid-like_C"/>
</dbReference>
<dbReference type="EMBL" id="JXMU01000036">
    <property type="protein sequence ID" value="KPA99966.1"/>
    <property type="molecule type" value="Genomic_DNA"/>
</dbReference>
<dbReference type="OrthoDB" id="9786516at2"/>
<dbReference type="AlphaFoldDB" id="A0A0M9GKK3"/>
<comment type="subcellular location">
    <subcellularLocation>
        <location evidence="1">Virion</location>
    </subcellularLocation>
</comment>
<feature type="compositionally biased region" description="Basic and acidic residues" evidence="2">
    <location>
        <begin position="38"/>
        <end position="73"/>
    </location>
</feature>
<evidence type="ECO:0000256" key="1">
    <source>
        <dbReference type="ARBA" id="ARBA00004328"/>
    </source>
</evidence>
<organism evidence="4 5">
    <name type="scientific">Ahrensia marina</name>
    <dbReference type="NCBI Taxonomy" id="1514904"/>
    <lineage>
        <taxon>Bacteria</taxon>
        <taxon>Pseudomonadati</taxon>
        <taxon>Pseudomonadota</taxon>
        <taxon>Alphaproteobacteria</taxon>
        <taxon>Hyphomicrobiales</taxon>
        <taxon>Ahrensiaceae</taxon>
        <taxon>Ahrensia</taxon>
    </lineage>
</organism>
<dbReference type="SUPFAM" id="SSF56563">
    <property type="entry name" value="Major capsid protein gp5"/>
    <property type="match status" value="1"/>
</dbReference>